<sequence length="87" mass="9453">MTLPSRTHASKKGQPPQSKIVEPSTPVALVKTSLGIHLTSKRNKKTANHGSAFLQKAGTTNPFNRTISDMPNYQNDATQSDLSTVNY</sequence>
<proteinExistence type="predicted"/>
<evidence type="ECO:0000313" key="2">
    <source>
        <dbReference type="EMBL" id="KNE95539.1"/>
    </source>
</evidence>
<reference evidence="3" key="1">
    <citation type="submission" date="2014-03" db="EMBL/GenBank/DDBJ databases">
        <title>The Genome Sequence of Puccinia striiformis f. sp. tritici PST-78.</title>
        <authorList>
            <consortium name="The Broad Institute Genome Sequencing Platform"/>
            <person name="Cuomo C."/>
            <person name="Hulbert S."/>
            <person name="Chen X."/>
            <person name="Walker B."/>
            <person name="Young S.K."/>
            <person name="Zeng Q."/>
            <person name="Gargeya S."/>
            <person name="Fitzgerald M."/>
            <person name="Haas B."/>
            <person name="Abouelleil A."/>
            <person name="Alvarado L."/>
            <person name="Arachchi H.M."/>
            <person name="Berlin A.M."/>
            <person name="Chapman S.B."/>
            <person name="Goldberg J."/>
            <person name="Griggs A."/>
            <person name="Gujja S."/>
            <person name="Hansen M."/>
            <person name="Howarth C."/>
            <person name="Imamovic A."/>
            <person name="Larimer J."/>
            <person name="McCowan C."/>
            <person name="Montmayeur A."/>
            <person name="Murphy C."/>
            <person name="Neiman D."/>
            <person name="Pearson M."/>
            <person name="Priest M."/>
            <person name="Roberts A."/>
            <person name="Saif S."/>
            <person name="Shea T."/>
            <person name="Sisk P."/>
            <person name="Sykes S."/>
            <person name="Wortman J."/>
            <person name="Nusbaum C."/>
            <person name="Birren B."/>
        </authorList>
    </citation>
    <scope>NUCLEOTIDE SEQUENCE [LARGE SCALE GENOMIC DNA]</scope>
    <source>
        <strain evidence="3">race PST-78</strain>
    </source>
</reference>
<comment type="caution">
    <text evidence="2">The sequence shown here is derived from an EMBL/GenBank/DDBJ whole genome shotgun (WGS) entry which is preliminary data.</text>
</comment>
<protein>
    <submittedName>
        <fullName evidence="2">Uncharacterized protein</fullName>
    </submittedName>
</protein>
<feature type="region of interest" description="Disordered" evidence="1">
    <location>
        <begin position="40"/>
        <end position="87"/>
    </location>
</feature>
<gene>
    <name evidence="2" type="ORF">PSTG_11144</name>
</gene>
<evidence type="ECO:0000256" key="1">
    <source>
        <dbReference type="SAM" id="MobiDB-lite"/>
    </source>
</evidence>
<evidence type="ECO:0000313" key="3">
    <source>
        <dbReference type="Proteomes" id="UP000054564"/>
    </source>
</evidence>
<dbReference type="EMBL" id="AJIL01000095">
    <property type="protein sequence ID" value="KNE95539.1"/>
    <property type="molecule type" value="Genomic_DNA"/>
</dbReference>
<dbReference type="Proteomes" id="UP000054564">
    <property type="component" value="Unassembled WGS sequence"/>
</dbReference>
<keyword evidence="3" id="KW-1185">Reference proteome</keyword>
<organism evidence="2 3">
    <name type="scientific">Puccinia striiformis f. sp. tritici PST-78</name>
    <dbReference type="NCBI Taxonomy" id="1165861"/>
    <lineage>
        <taxon>Eukaryota</taxon>
        <taxon>Fungi</taxon>
        <taxon>Dikarya</taxon>
        <taxon>Basidiomycota</taxon>
        <taxon>Pucciniomycotina</taxon>
        <taxon>Pucciniomycetes</taxon>
        <taxon>Pucciniales</taxon>
        <taxon>Pucciniaceae</taxon>
        <taxon>Puccinia</taxon>
    </lineage>
</organism>
<name>A0A0L0V988_9BASI</name>
<feature type="compositionally biased region" description="Polar residues" evidence="1">
    <location>
        <begin position="57"/>
        <end position="87"/>
    </location>
</feature>
<accession>A0A0L0V988</accession>
<feature type="region of interest" description="Disordered" evidence="1">
    <location>
        <begin position="1"/>
        <end position="24"/>
    </location>
</feature>
<dbReference type="AlphaFoldDB" id="A0A0L0V988"/>